<feature type="region of interest" description="Disordered" evidence="1">
    <location>
        <begin position="51"/>
        <end position="118"/>
    </location>
</feature>
<comment type="caution">
    <text evidence="2">The sequence shown here is derived from an EMBL/GenBank/DDBJ whole genome shotgun (WGS) entry which is preliminary data.</text>
</comment>
<organism evidence="2 3">
    <name type="scientific">Cystoisospora suis</name>
    <dbReference type="NCBI Taxonomy" id="483139"/>
    <lineage>
        <taxon>Eukaryota</taxon>
        <taxon>Sar</taxon>
        <taxon>Alveolata</taxon>
        <taxon>Apicomplexa</taxon>
        <taxon>Conoidasida</taxon>
        <taxon>Coccidia</taxon>
        <taxon>Eucoccidiorida</taxon>
        <taxon>Eimeriorina</taxon>
        <taxon>Sarcocystidae</taxon>
        <taxon>Cystoisospora</taxon>
    </lineage>
</organism>
<keyword evidence="3" id="KW-1185">Reference proteome</keyword>
<gene>
    <name evidence="2" type="ORF">CSUI_010406</name>
</gene>
<reference evidence="2 3" key="1">
    <citation type="journal article" date="2017" name="Int. J. Parasitol.">
        <title>The genome of the protozoan parasite Cystoisospora suis and a reverse vaccinology approach to identify vaccine candidates.</title>
        <authorList>
            <person name="Palmieri N."/>
            <person name="Shrestha A."/>
            <person name="Ruttkowski B."/>
            <person name="Beck T."/>
            <person name="Vogl C."/>
            <person name="Tomley F."/>
            <person name="Blake D.P."/>
            <person name="Joachim A."/>
        </authorList>
    </citation>
    <scope>NUCLEOTIDE SEQUENCE [LARGE SCALE GENOMIC DNA]</scope>
    <source>
        <strain evidence="2 3">Wien I</strain>
    </source>
</reference>
<evidence type="ECO:0000313" key="2">
    <source>
        <dbReference type="EMBL" id="PHJ15785.1"/>
    </source>
</evidence>
<feature type="compositionally biased region" description="Low complexity" evidence="1">
    <location>
        <begin position="92"/>
        <end position="106"/>
    </location>
</feature>
<sequence length="118" mass="13656">MFPHTYHCEAILYLCRQSEVDKCRKELQVNRKKFSFISFPPKIEEWTYLQQDTPHPLHPSLHSQPSAASHPLSDLHFHPHSLGDSVDGKVQSSPTAKAPPARTSTTTRRRKRTRTRRT</sequence>
<evidence type="ECO:0000256" key="1">
    <source>
        <dbReference type="SAM" id="MobiDB-lite"/>
    </source>
</evidence>
<dbReference type="AlphaFoldDB" id="A0A2C6KH20"/>
<protein>
    <submittedName>
        <fullName evidence="2">Uncharacterized protein</fullName>
    </submittedName>
</protein>
<evidence type="ECO:0000313" key="3">
    <source>
        <dbReference type="Proteomes" id="UP000221165"/>
    </source>
</evidence>
<feature type="compositionally biased region" description="Basic residues" evidence="1">
    <location>
        <begin position="107"/>
        <end position="118"/>
    </location>
</feature>
<dbReference type="EMBL" id="MIGC01007325">
    <property type="protein sequence ID" value="PHJ15785.1"/>
    <property type="molecule type" value="Genomic_DNA"/>
</dbReference>
<dbReference type="VEuPathDB" id="ToxoDB:CSUI_010406"/>
<proteinExistence type="predicted"/>
<accession>A0A2C6KH20</accession>
<dbReference type="Proteomes" id="UP000221165">
    <property type="component" value="Unassembled WGS sequence"/>
</dbReference>
<name>A0A2C6KH20_9APIC</name>
<dbReference type="GeneID" id="94433721"/>
<dbReference type="RefSeq" id="XP_067917517.1">
    <property type="nucleotide sequence ID" value="XM_068070510.1"/>
</dbReference>